<dbReference type="Proteomes" id="UP000501690">
    <property type="component" value="Linkage Group LG4"/>
</dbReference>
<keyword evidence="2" id="KW-1185">Reference proteome</keyword>
<organism evidence="1 2">
    <name type="scientific">Vigna unguiculata</name>
    <name type="common">Cowpea</name>
    <dbReference type="NCBI Taxonomy" id="3917"/>
    <lineage>
        <taxon>Eukaryota</taxon>
        <taxon>Viridiplantae</taxon>
        <taxon>Streptophyta</taxon>
        <taxon>Embryophyta</taxon>
        <taxon>Tracheophyta</taxon>
        <taxon>Spermatophyta</taxon>
        <taxon>Magnoliopsida</taxon>
        <taxon>eudicotyledons</taxon>
        <taxon>Gunneridae</taxon>
        <taxon>Pentapetalae</taxon>
        <taxon>rosids</taxon>
        <taxon>fabids</taxon>
        <taxon>Fabales</taxon>
        <taxon>Fabaceae</taxon>
        <taxon>Papilionoideae</taxon>
        <taxon>50 kb inversion clade</taxon>
        <taxon>NPAAA clade</taxon>
        <taxon>indigoferoid/millettioid clade</taxon>
        <taxon>Phaseoleae</taxon>
        <taxon>Vigna</taxon>
    </lineage>
</organism>
<accession>A0A4D6LMD0</accession>
<evidence type="ECO:0000313" key="2">
    <source>
        <dbReference type="Proteomes" id="UP000501690"/>
    </source>
</evidence>
<proteinExistence type="predicted"/>
<sequence>MAIGAADFAAASIWLASSDVDGGHGGWRLVCCRWCVDEDEDGVAMEVRFGCCCVMRRCWLQWLRFSGVKDDAVKDDGTVVAGEFAAAAGMVMVGEEKKKLGLGFPFGRW</sequence>
<dbReference type="EMBL" id="CP039348">
    <property type="protein sequence ID" value="QCD89962.1"/>
    <property type="molecule type" value="Genomic_DNA"/>
</dbReference>
<gene>
    <name evidence="1" type="ORF">DEO72_LG4g914</name>
</gene>
<evidence type="ECO:0000313" key="1">
    <source>
        <dbReference type="EMBL" id="QCD89962.1"/>
    </source>
</evidence>
<reference evidence="1 2" key="1">
    <citation type="submission" date="2019-04" db="EMBL/GenBank/DDBJ databases">
        <title>An improved genome assembly and genetic linkage map for asparagus bean, Vigna unguiculata ssp. sesquipedialis.</title>
        <authorList>
            <person name="Xia Q."/>
            <person name="Zhang R."/>
            <person name="Dong Y."/>
        </authorList>
    </citation>
    <scope>NUCLEOTIDE SEQUENCE [LARGE SCALE GENOMIC DNA]</scope>
    <source>
        <tissue evidence="1">Leaf</tissue>
    </source>
</reference>
<name>A0A4D6LMD0_VIGUN</name>
<protein>
    <submittedName>
        <fullName evidence="1">Uncharacterized protein</fullName>
    </submittedName>
</protein>
<dbReference type="AlphaFoldDB" id="A0A4D6LMD0"/>